<feature type="compositionally biased region" description="Pro residues" evidence="1">
    <location>
        <begin position="538"/>
        <end position="547"/>
    </location>
</feature>
<gene>
    <name evidence="3" type="ORF">ABZ508_11060</name>
</gene>
<feature type="compositionally biased region" description="Low complexity" evidence="1">
    <location>
        <begin position="142"/>
        <end position="168"/>
    </location>
</feature>
<feature type="compositionally biased region" description="Low complexity" evidence="1">
    <location>
        <begin position="619"/>
        <end position="628"/>
    </location>
</feature>
<feature type="compositionally biased region" description="Pro residues" evidence="1">
    <location>
        <begin position="514"/>
        <end position="530"/>
    </location>
</feature>
<feature type="compositionally biased region" description="Gly residues" evidence="1">
    <location>
        <begin position="169"/>
        <end position="182"/>
    </location>
</feature>
<accession>A0ABV2W2Z5</accession>
<feature type="compositionally biased region" description="Basic and acidic residues" evidence="1">
    <location>
        <begin position="607"/>
        <end position="616"/>
    </location>
</feature>
<evidence type="ECO:0000313" key="3">
    <source>
        <dbReference type="EMBL" id="MEU0707897.1"/>
    </source>
</evidence>
<comment type="caution">
    <text evidence="3">The sequence shown here is derived from an EMBL/GenBank/DDBJ whole genome shotgun (WGS) entry which is preliminary data.</text>
</comment>
<evidence type="ECO:0000313" key="4">
    <source>
        <dbReference type="Proteomes" id="UP001550378"/>
    </source>
</evidence>
<dbReference type="RefSeq" id="WP_359806378.1">
    <property type="nucleotide sequence ID" value="NZ_JBEXZQ010000023.1"/>
</dbReference>
<name>A0ABV2W2Z5_9ACTN</name>
<evidence type="ECO:0000259" key="2">
    <source>
        <dbReference type="Pfam" id="PF09362"/>
    </source>
</evidence>
<dbReference type="EMBL" id="JBEXZR010000007">
    <property type="protein sequence ID" value="MEU0707897.1"/>
    <property type="molecule type" value="Genomic_DNA"/>
</dbReference>
<dbReference type="PANTHER" id="PTHR43662">
    <property type="match status" value="1"/>
</dbReference>
<dbReference type="InterPro" id="IPR018535">
    <property type="entry name" value="DUF1996"/>
</dbReference>
<keyword evidence="4" id="KW-1185">Reference proteome</keyword>
<feature type="region of interest" description="Disordered" evidence="1">
    <location>
        <begin position="140"/>
        <end position="190"/>
    </location>
</feature>
<reference evidence="3 4" key="1">
    <citation type="submission" date="2024-06" db="EMBL/GenBank/DDBJ databases">
        <title>The Natural Products Discovery Center: Release of the First 8490 Sequenced Strains for Exploring Actinobacteria Biosynthetic Diversity.</title>
        <authorList>
            <person name="Kalkreuter E."/>
            <person name="Kautsar S.A."/>
            <person name="Yang D."/>
            <person name="Bader C.D."/>
            <person name="Teijaro C.N."/>
            <person name="Fluegel L."/>
            <person name="Davis C.M."/>
            <person name="Simpson J.R."/>
            <person name="Lauterbach L."/>
            <person name="Steele A.D."/>
            <person name="Gui C."/>
            <person name="Meng S."/>
            <person name="Li G."/>
            <person name="Viehrig K."/>
            <person name="Ye F."/>
            <person name="Su P."/>
            <person name="Kiefer A.F."/>
            <person name="Nichols A."/>
            <person name="Cepeda A.J."/>
            <person name="Yan W."/>
            <person name="Fan B."/>
            <person name="Jiang Y."/>
            <person name="Adhikari A."/>
            <person name="Zheng C.-J."/>
            <person name="Schuster L."/>
            <person name="Cowan T.M."/>
            <person name="Smanski M.J."/>
            <person name="Chevrette M.G."/>
            <person name="De Carvalho L.P.S."/>
            <person name="Shen B."/>
        </authorList>
    </citation>
    <scope>NUCLEOTIDE SEQUENCE [LARGE SCALE GENOMIC DNA]</scope>
    <source>
        <strain evidence="3 4">NPDC006337</strain>
    </source>
</reference>
<feature type="compositionally biased region" description="Low complexity" evidence="1">
    <location>
        <begin position="635"/>
        <end position="647"/>
    </location>
</feature>
<sequence>MALMLGGGGLIAVNSVASAGESWLGGDAERTRSTGPTASTLDCPEVANGLPEVPEAARPEVDRELATLDSQITEAYQRFVNVKEQIAKDPEYARNAVLDPLKNQRAAGLDRIAEAIGRVAGKQPDGLGDMAACTLKVDSADDAGAGTGEQQDQGEGQDQAPDQAPDQGQGQGQGRGATGQAGNGPVAGDFADILSVQPDTRRPQQQSGASRGVFSTDCGVNESGKFNPDNVIVAPGVRNGAHHMHDYVGNQANDAFASDDDLAKGRTTCRNQGDKSTYYWPVLRVQNGQDENDAGADGGGKDKNVGEIRTPSEVTLNFVGSPVSKVTAMPRFLRIITGDAKAFVNGNANANASWSCTGFEDRQLKDKYPICPQGSKVVRSFKFQSCWDGQNTDSANHRTHVAFADGNGNCPEGFRAIPQLVQRIVYDVPPPVFDGDRSSVFALDSFPEQLHKPVTDHGDFINVFDDALMKDLVDCINEGRTCANGAAGDAPPPADGGQEAPGPGDGTDPGAGDPSPPAEPTEPPAEPTEPPSESTEPPSEPAEPTEPPAAGGEPSEPPAAPAEPPAAPAEPIEPPAAPAEPAEPAAPPAAGGEQPEAPPAAPAQGDRPTRTPEVPRPKAAASAYPGAAGDRDDATPAAPATPAAEDAQGQPQNAGTSPAGSPAGQEPTRSAGQEPPANEPVANGAGASQAAEGGLASTGAELWPSAAGALLLLGGAALMWMGRRREAAVVGGGSRRRR</sequence>
<evidence type="ECO:0000256" key="1">
    <source>
        <dbReference type="SAM" id="MobiDB-lite"/>
    </source>
</evidence>
<dbReference type="Proteomes" id="UP001550378">
    <property type="component" value="Unassembled WGS sequence"/>
</dbReference>
<dbReference type="PANTHER" id="PTHR43662:SF3">
    <property type="entry name" value="DOMAIN PROTEIN, PUTATIVE (AFU_ORTHOLOGUE AFUA_6G11970)-RELATED"/>
    <property type="match status" value="1"/>
</dbReference>
<feature type="region of interest" description="Disordered" evidence="1">
    <location>
        <begin position="486"/>
        <end position="696"/>
    </location>
</feature>
<feature type="compositionally biased region" description="Pro residues" evidence="1">
    <location>
        <begin position="555"/>
        <end position="578"/>
    </location>
</feature>
<protein>
    <submittedName>
        <fullName evidence="3">DUF1996 domain-containing protein</fullName>
    </submittedName>
</protein>
<feature type="compositionally biased region" description="Low complexity" evidence="1">
    <location>
        <begin position="486"/>
        <end position="502"/>
    </location>
</feature>
<feature type="compositionally biased region" description="Polar residues" evidence="1">
    <location>
        <begin position="649"/>
        <end position="659"/>
    </location>
</feature>
<feature type="compositionally biased region" description="Low complexity" evidence="1">
    <location>
        <begin position="579"/>
        <end position="595"/>
    </location>
</feature>
<dbReference type="Pfam" id="PF09362">
    <property type="entry name" value="DUF1996"/>
    <property type="match status" value="1"/>
</dbReference>
<feature type="domain" description="DUF1996" evidence="2">
    <location>
        <begin position="232"/>
        <end position="462"/>
    </location>
</feature>
<proteinExistence type="predicted"/>
<organism evidence="3 4">
    <name type="scientific">Streptomyces lavendulocolor</name>
    <dbReference type="NCBI Taxonomy" id="67316"/>
    <lineage>
        <taxon>Bacteria</taxon>
        <taxon>Bacillati</taxon>
        <taxon>Actinomycetota</taxon>
        <taxon>Actinomycetes</taxon>
        <taxon>Kitasatosporales</taxon>
        <taxon>Streptomycetaceae</taxon>
        <taxon>Streptomyces</taxon>
    </lineage>
</organism>